<dbReference type="EMBL" id="JAIWYP010000009">
    <property type="protein sequence ID" value="KAH3778225.1"/>
    <property type="molecule type" value="Genomic_DNA"/>
</dbReference>
<reference evidence="1" key="2">
    <citation type="submission" date="2020-11" db="EMBL/GenBank/DDBJ databases">
        <authorList>
            <person name="McCartney M.A."/>
            <person name="Auch B."/>
            <person name="Kono T."/>
            <person name="Mallez S."/>
            <person name="Becker A."/>
            <person name="Gohl D.M."/>
            <person name="Silverstein K.A.T."/>
            <person name="Koren S."/>
            <person name="Bechman K.B."/>
            <person name="Herman A."/>
            <person name="Abrahante J.E."/>
            <person name="Garbe J."/>
        </authorList>
    </citation>
    <scope>NUCLEOTIDE SEQUENCE</scope>
    <source>
        <strain evidence="1">Duluth1</strain>
        <tissue evidence="1">Whole animal</tissue>
    </source>
</reference>
<comment type="caution">
    <text evidence="1">The sequence shown here is derived from an EMBL/GenBank/DDBJ whole genome shotgun (WGS) entry which is preliminary data.</text>
</comment>
<protein>
    <submittedName>
        <fullName evidence="1">Uncharacterized protein</fullName>
    </submittedName>
</protein>
<organism evidence="1 2">
    <name type="scientific">Dreissena polymorpha</name>
    <name type="common">Zebra mussel</name>
    <name type="synonym">Mytilus polymorpha</name>
    <dbReference type="NCBI Taxonomy" id="45954"/>
    <lineage>
        <taxon>Eukaryota</taxon>
        <taxon>Metazoa</taxon>
        <taxon>Spiralia</taxon>
        <taxon>Lophotrochozoa</taxon>
        <taxon>Mollusca</taxon>
        <taxon>Bivalvia</taxon>
        <taxon>Autobranchia</taxon>
        <taxon>Heteroconchia</taxon>
        <taxon>Euheterodonta</taxon>
        <taxon>Imparidentia</taxon>
        <taxon>Neoheterodontei</taxon>
        <taxon>Myida</taxon>
        <taxon>Dreissenoidea</taxon>
        <taxon>Dreissenidae</taxon>
        <taxon>Dreissena</taxon>
    </lineage>
</organism>
<name>A0A9D4EEX7_DREPO</name>
<proteinExistence type="predicted"/>
<evidence type="ECO:0000313" key="2">
    <source>
        <dbReference type="Proteomes" id="UP000828390"/>
    </source>
</evidence>
<gene>
    <name evidence="1" type="ORF">DPMN_179680</name>
</gene>
<sequence>MSAHHVYLSVVKTKSPSDSACVPSKDPVTCFLERQNVRLDNCWFLVPKKDYSIKAGATVTVRAFNQARQPVDTQFEVSTLGSRQHTLK</sequence>
<evidence type="ECO:0000313" key="1">
    <source>
        <dbReference type="EMBL" id="KAH3778225.1"/>
    </source>
</evidence>
<dbReference type="Proteomes" id="UP000828390">
    <property type="component" value="Unassembled WGS sequence"/>
</dbReference>
<keyword evidence="2" id="KW-1185">Reference proteome</keyword>
<accession>A0A9D4EEX7</accession>
<reference evidence="1" key="1">
    <citation type="journal article" date="2019" name="bioRxiv">
        <title>The Genome of the Zebra Mussel, Dreissena polymorpha: A Resource for Invasive Species Research.</title>
        <authorList>
            <person name="McCartney M.A."/>
            <person name="Auch B."/>
            <person name="Kono T."/>
            <person name="Mallez S."/>
            <person name="Zhang Y."/>
            <person name="Obille A."/>
            <person name="Becker A."/>
            <person name="Abrahante J.E."/>
            <person name="Garbe J."/>
            <person name="Badalamenti J.P."/>
            <person name="Herman A."/>
            <person name="Mangelson H."/>
            <person name="Liachko I."/>
            <person name="Sullivan S."/>
            <person name="Sone E.D."/>
            <person name="Koren S."/>
            <person name="Silverstein K.A.T."/>
            <person name="Beckman K.B."/>
            <person name="Gohl D.M."/>
        </authorList>
    </citation>
    <scope>NUCLEOTIDE SEQUENCE</scope>
    <source>
        <strain evidence="1">Duluth1</strain>
        <tissue evidence="1">Whole animal</tissue>
    </source>
</reference>
<dbReference type="AlphaFoldDB" id="A0A9D4EEX7"/>